<proteinExistence type="inferred from homology"/>
<keyword evidence="6 10" id="KW-0963">Cytoplasm</keyword>
<evidence type="ECO:0000256" key="7">
    <source>
        <dbReference type="ARBA" id="ARBA00022679"/>
    </source>
</evidence>
<evidence type="ECO:0000313" key="11">
    <source>
        <dbReference type="EMBL" id="MFI7262765.1"/>
    </source>
</evidence>
<evidence type="ECO:0000256" key="5">
    <source>
        <dbReference type="ARBA" id="ARBA00013151"/>
    </source>
</evidence>
<dbReference type="EC" id="2.2.1.2" evidence="5 10"/>
<dbReference type="SUPFAM" id="SSF51569">
    <property type="entry name" value="Aldolase"/>
    <property type="match status" value="1"/>
</dbReference>
<evidence type="ECO:0000313" key="12">
    <source>
        <dbReference type="Proteomes" id="UP001612812"/>
    </source>
</evidence>
<accession>A0ABW7ZIT9</accession>
<name>A0ABW7ZIT9_9ACTN</name>
<comment type="function">
    <text evidence="1 10">Transaldolase is important for the balance of metabolites in the pentose-phosphate pathway.</text>
</comment>
<comment type="caution">
    <text evidence="10">Lacks conserved residue(s) required for the propagation of feature annotation.</text>
</comment>
<comment type="caution">
    <text evidence="11">The sequence shown here is derived from an EMBL/GenBank/DDBJ whole genome shotgun (WGS) entry which is preliminary data.</text>
</comment>
<comment type="catalytic activity">
    <reaction evidence="10">
        <text>D-sedoheptulose 7-phosphate + D-glyceraldehyde 3-phosphate = D-erythrose 4-phosphate + beta-D-fructose 6-phosphate</text>
        <dbReference type="Rhea" id="RHEA:17053"/>
        <dbReference type="ChEBI" id="CHEBI:16897"/>
        <dbReference type="ChEBI" id="CHEBI:57483"/>
        <dbReference type="ChEBI" id="CHEBI:57634"/>
        <dbReference type="ChEBI" id="CHEBI:59776"/>
        <dbReference type="EC" id="2.2.1.2"/>
    </reaction>
</comment>
<dbReference type="HAMAP" id="MF_00493">
    <property type="entry name" value="Transaldolase_2"/>
    <property type="match status" value="1"/>
</dbReference>
<evidence type="ECO:0000256" key="3">
    <source>
        <dbReference type="ARBA" id="ARBA00004857"/>
    </source>
</evidence>
<dbReference type="Gene3D" id="3.20.20.70">
    <property type="entry name" value="Aldolase class I"/>
    <property type="match status" value="1"/>
</dbReference>
<dbReference type="Pfam" id="PF00923">
    <property type="entry name" value="TAL_FSA"/>
    <property type="match status" value="1"/>
</dbReference>
<organism evidence="11 12">
    <name type="scientific">Micromonospora maritima</name>
    <dbReference type="NCBI Taxonomy" id="986711"/>
    <lineage>
        <taxon>Bacteria</taxon>
        <taxon>Bacillati</taxon>
        <taxon>Actinomycetota</taxon>
        <taxon>Actinomycetes</taxon>
        <taxon>Micromonosporales</taxon>
        <taxon>Micromonosporaceae</taxon>
        <taxon>Micromonospora</taxon>
    </lineage>
</organism>
<dbReference type="Proteomes" id="UP001612812">
    <property type="component" value="Unassembled WGS sequence"/>
</dbReference>
<comment type="pathway">
    <text evidence="3 10">Carbohydrate degradation; pentose phosphate pathway; D-glyceraldehyde 3-phosphate and beta-D-fructose 6-phosphate from D-ribose 5-phosphate and D-xylulose 5-phosphate (non-oxidative stage): step 2/3.</text>
</comment>
<dbReference type="EMBL" id="JBITLE010000003">
    <property type="protein sequence ID" value="MFI7262765.1"/>
    <property type="molecule type" value="Genomic_DNA"/>
</dbReference>
<dbReference type="InterPro" id="IPR013785">
    <property type="entry name" value="Aldolase_TIM"/>
</dbReference>
<evidence type="ECO:0000256" key="2">
    <source>
        <dbReference type="ARBA" id="ARBA00004496"/>
    </source>
</evidence>
<keyword evidence="8 10" id="KW-0570">Pentose shunt</keyword>
<evidence type="ECO:0000256" key="10">
    <source>
        <dbReference type="HAMAP-Rule" id="MF_00493"/>
    </source>
</evidence>
<reference evidence="11 12" key="1">
    <citation type="submission" date="2024-10" db="EMBL/GenBank/DDBJ databases">
        <title>The Natural Products Discovery Center: Release of the First 8490 Sequenced Strains for Exploring Actinobacteria Biosynthetic Diversity.</title>
        <authorList>
            <person name="Kalkreuter E."/>
            <person name="Kautsar S.A."/>
            <person name="Yang D."/>
            <person name="Bader C.D."/>
            <person name="Teijaro C.N."/>
            <person name="Fluegel L."/>
            <person name="Davis C.M."/>
            <person name="Simpson J.R."/>
            <person name="Lauterbach L."/>
            <person name="Steele A.D."/>
            <person name="Gui C."/>
            <person name="Meng S."/>
            <person name="Li G."/>
            <person name="Viehrig K."/>
            <person name="Ye F."/>
            <person name="Su P."/>
            <person name="Kiefer A.F."/>
            <person name="Nichols A."/>
            <person name="Cepeda A.J."/>
            <person name="Yan W."/>
            <person name="Fan B."/>
            <person name="Jiang Y."/>
            <person name="Adhikari A."/>
            <person name="Zheng C.-J."/>
            <person name="Schuster L."/>
            <person name="Cowan T.M."/>
            <person name="Smanski M.J."/>
            <person name="Chevrette M.G."/>
            <person name="De Carvalho L.P.S."/>
            <person name="Shen B."/>
        </authorList>
    </citation>
    <scope>NUCLEOTIDE SEQUENCE [LARGE SCALE GENOMIC DNA]</scope>
    <source>
        <strain evidence="11 12">NPDC049845</strain>
    </source>
</reference>
<comment type="similarity">
    <text evidence="4 10">Belongs to the transaldolase family. Type 2 subfamily.</text>
</comment>
<evidence type="ECO:0000256" key="8">
    <source>
        <dbReference type="ARBA" id="ARBA00023126"/>
    </source>
</evidence>
<evidence type="ECO:0000256" key="4">
    <source>
        <dbReference type="ARBA" id="ARBA00008426"/>
    </source>
</evidence>
<comment type="subcellular location">
    <subcellularLocation>
        <location evidence="2 10">Cytoplasm</location>
    </subcellularLocation>
</comment>
<keyword evidence="7 10" id="KW-0808">Transferase</keyword>
<evidence type="ECO:0000256" key="9">
    <source>
        <dbReference type="ARBA" id="ARBA00023270"/>
    </source>
</evidence>
<keyword evidence="12" id="KW-1185">Reference proteome</keyword>
<dbReference type="RefSeq" id="WP_396761424.1">
    <property type="nucleotide sequence ID" value="NZ_JBITLA010000003.1"/>
</dbReference>
<evidence type="ECO:0000256" key="1">
    <source>
        <dbReference type="ARBA" id="ARBA00003518"/>
    </source>
</evidence>
<dbReference type="PIRSF" id="PIRSF036915">
    <property type="entry name" value="Trnald_Bac_Plnt"/>
    <property type="match status" value="1"/>
</dbReference>
<dbReference type="InterPro" id="IPR004732">
    <property type="entry name" value="Transaldolase_2"/>
</dbReference>
<gene>
    <name evidence="10" type="primary">tal</name>
    <name evidence="11" type="ORF">ACIBP4_10750</name>
</gene>
<keyword evidence="9 10" id="KW-0704">Schiff base</keyword>
<protein>
    <recommendedName>
        <fullName evidence="5 10">Transaldolase</fullName>
        <ecNumber evidence="5 10">2.2.1.2</ecNumber>
    </recommendedName>
</protein>
<dbReference type="PANTHER" id="PTHR10683">
    <property type="entry name" value="TRANSALDOLASE"/>
    <property type="match status" value="1"/>
</dbReference>
<sequence>MTDNLRRLVDAGLSVWRDDPAAVAADPPAGTGLVLGADAVRAAAAGPPTADGDDVDDVVRRLTASVARGAAEALLPAYHSAGGRDGLVSVEVDPRLADDVDAAVAEARRLVDLADRPNVVVRVLAAEAARQLLADGIGVEVALVSAPESMRAALDPIRAGLDAAEGFPPALVSVPVSDVDTEVDKRLWAIGTDDSARLRGTAALANARMTYAAYENALRAPAWGRLTASGAPKPRLVWTATQVRDPYYLETRYVDELVVSGAATVLSPATWRAVVEYGEPRGDTVHGTYEEARQALDRLTDIGVDLPDVHRVVRERSVARSVAAWQRVRDAVAVTRRQPVG</sequence>
<dbReference type="InterPro" id="IPR001585">
    <property type="entry name" value="TAL/FSA"/>
</dbReference>
<dbReference type="PANTHER" id="PTHR10683:SF31">
    <property type="entry name" value="TRANSALDOLASE"/>
    <property type="match status" value="1"/>
</dbReference>
<evidence type="ECO:0000256" key="6">
    <source>
        <dbReference type="ARBA" id="ARBA00022490"/>
    </source>
</evidence>